<feature type="non-terminal residue" evidence="1">
    <location>
        <position position="1479"/>
    </location>
</feature>
<comment type="caution">
    <text evidence="1">The sequence shown here is derived from an EMBL/GenBank/DDBJ whole genome shotgun (WGS) entry which is preliminary data.</text>
</comment>
<sequence>MQFSLTIWDTQGFVQQGIVDSPADLKIDRELNGNYVMQFKTYSQLSFYPLLTFRKIIRLHDLTKKSISSTVIGVPATSKNISLLDGDGLELGDYLIIYDNPSSTSATYADHSIKGAKSHISGAYTDEITENNDDARDDMNILGAISGDAYYWGSSIQFNVLTLNITTIGIGDYDVTFDYWNSSEWTELDYDVNTIGDFKEAGEKYIAFDIPSDWSQLAVDGDTFYWIRARISRSVSFEQQALATRAFLGFYGENCQIVVNDSTGLSVGDYIRVTSSNGDESTKIENLSADIITCDLGYAHLKDAVITTPGACVIAKIKSLREADTTASASFTSGASKVVTIADTQGFLAGDYVRVWGTNAENCLISSVSSANSTITLATVASNHAISTRITNYSYSLSRLDITPAVDSKVDYVNFTTFRLSEITEEREQVTITCNHLGYDLNNEIFTKDGRYEVSFNPDKTGSFIEDKTDINSLMDYILDRNIDSSDDPRLINSFIRGDLLSHRYSHGFVDVSNASATITGVNTLWWDQNIAAGSSMSIEGDSTIYTISHVTAQTTIELTATIDRETGTSLRYLIISKSIFDGDIYQTGTLAVVKNGDEITLVTGTWAAVEAGAQLRVINDDNIYYTLQAKSTAIMKLNKPIERSASSGLSYWMDKDRREISFSANTLRKALISLCSTFSDDDWVVWFEVNEDKSIDIIHRPTPFNGVDPTSALVVRPNKNLKAVRKIYDDIEYGNRILPLGATSNWENAFSGITGTVASDTRNTKTRIKLTSGDATKFRALDQVEILRYSNTITVSTAADKSITIAPNQKDFLDDGGAFTDYSTEAAEESTLNDVFLLPAIPATSDAFYFGANYQFNRLAIKLDTAGVGTWTIVWEYSQAGANWATLSFSVQEITDFTETEKTFIQNIFEIPSDWVIKDGANHVNNVTTNYWVRARVSAYSSVTTQPKASACWHGNLRVDEYRSGRLVVTSGNGSGQIRTIAFNDATTLTMTRRWDDIPYASTCIIAAQYSNPIQIEGFGHVVSTVSSGGSLRRVECKYFNTLTTGIVTATNTTTNMTDNTRGVTTTSFVALGITNDNYYVYNLSDYNNLTLLSAYGIITSLTASQLTFSAGLDEGNNDDFQVDDRYAVVKIANSVRGAYRGGIISFTRGASEGAAYELWGNDDVSFITDEQMDIPLPTSHDGFKVTAPSQLIEQLNETGLYPDYNPGPWVQFGNSSRYFQIDSFNGGRLYILEGTRSGDTYDISDTTANTIVPTGAWGTQPDDGDACMIVKETDLMLSLAKHDFTPLAGDTILLLLYETGGPLTVGKYASYRTTVQSYDEAVDASNNATHKLSKAIISVNDSSIFEKDQLIFVGTISITSDLLFSLNRGNQIQGQVRTVKAISNQNVEIYEQFDPVPQPGDHVEILTIANLDSIRKDGIIELKYDAKDLTDPRWLYFHAKKFTDKVSSKPIPTYQIDFLDLYAIDDVEWKFDQYQLG</sequence>
<protein>
    <submittedName>
        <fullName evidence="1">Uncharacterized protein</fullName>
    </submittedName>
</protein>
<gene>
    <name evidence="1" type="ORF">LCGC14_1274420</name>
</gene>
<evidence type="ECO:0000313" key="1">
    <source>
        <dbReference type="EMBL" id="KKM86894.1"/>
    </source>
</evidence>
<name>A0A0F9KWZ8_9ZZZZ</name>
<dbReference type="EMBL" id="LAZR01007184">
    <property type="protein sequence ID" value="KKM86894.1"/>
    <property type="molecule type" value="Genomic_DNA"/>
</dbReference>
<proteinExistence type="predicted"/>
<reference evidence="1" key="1">
    <citation type="journal article" date="2015" name="Nature">
        <title>Complex archaea that bridge the gap between prokaryotes and eukaryotes.</title>
        <authorList>
            <person name="Spang A."/>
            <person name="Saw J.H."/>
            <person name="Jorgensen S.L."/>
            <person name="Zaremba-Niedzwiedzka K."/>
            <person name="Martijn J."/>
            <person name="Lind A.E."/>
            <person name="van Eijk R."/>
            <person name="Schleper C."/>
            <person name="Guy L."/>
            <person name="Ettema T.J."/>
        </authorList>
    </citation>
    <scope>NUCLEOTIDE SEQUENCE</scope>
</reference>
<accession>A0A0F9KWZ8</accession>
<organism evidence="1">
    <name type="scientific">marine sediment metagenome</name>
    <dbReference type="NCBI Taxonomy" id="412755"/>
    <lineage>
        <taxon>unclassified sequences</taxon>
        <taxon>metagenomes</taxon>
        <taxon>ecological metagenomes</taxon>
    </lineage>
</organism>